<evidence type="ECO:0008006" key="4">
    <source>
        <dbReference type="Google" id="ProtNLM"/>
    </source>
</evidence>
<accession>A0A814V8H0</accession>
<feature type="signal peptide" evidence="1">
    <location>
        <begin position="1"/>
        <end position="24"/>
    </location>
</feature>
<name>A0A814V8H0_9BILA</name>
<keyword evidence="1" id="KW-0732">Signal</keyword>
<dbReference type="Proteomes" id="UP000663882">
    <property type="component" value="Unassembled WGS sequence"/>
</dbReference>
<evidence type="ECO:0000256" key="1">
    <source>
        <dbReference type="SAM" id="SignalP"/>
    </source>
</evidence>
<gene>
    <name evidence="2" type="ORF">RFH988_LOCUS23761</name>
</gene>
<organism evidence="2 3">
    <name type="scientific">Rotaria sordida</name>
    <dbReference type="NCBI Taxonomy" id="392033"/>
    <lineage>
        <taxon>Eukaryota</taxon>
        <taxon>Metazoa</taxon>
        <taxon>Spiralia</taxon>
        <taxon>Gnathifera</taxon>
        <taxon>Rotifera</taxon>
        <taxon>Eurotatoria</taxon>
        <taxon>Bdelloidea</taxon>
        <taxon>Philodinida</taxon>
        <taxon>Philodinidae</taxon>
        <taxon>Rotaria</taxon>
    </lineage>
</organism>
<sequence length="167" mass="18709">MAFSIRSTLLVFIVALCKITYVWTIECYSTYQVSSGTIQISSATALITPENETCSVVGCVCYSFQTTCSSSSSIAATYTPCSQQDQQNGVTKWKWGQTSKTKCEQLQRQSQIYLNMICCDTNLCNKQYDPPTTTSEPNRTSSDSHPKWSTLIIMHLLLLAHIFLQDK</sequence>
<reference evidence="2" key="1">
    <citation type="submission" date="2021-02" db="EMBL/GenBank/DDBJ databases">
        <authorList>
            <person name="Nowell W R."/>
        </authorList>
    </citation>
    <scope>NUCLEOTIDE SEQUENCE</scope>
</reference>
<comment type="caution">
    <text evidence="2">The sequence shown here is derived from an EMBL/GenBank/DDBJ whole genome shotgun (WGS) entry which is preliminary data.</text>
</comment>
<proteinExistence type="predicted"/>
<dbReference type="EMBL" id="CAJNOO010001672">
    <property type="protein sequence ID" value="CAF1185629.1"/>
    <property type="molecule type" value="Genomic_DNA"/>
</dbReference>
<evidence type="ECO:0000313" key="3">
    <source>
        <dbReference type="Proteomes" id="UP000663882"/>
    </source>
</evidence>
<dbReference type="AlphaFoldDB" id="A0A814V8H0"/>
<evidence type="ECO:0000313" key="2">
    <source>
        <dbReference type="EMBL" id="CAF1185629.1"/>
    </source>
</evidence>
<feature type="chain" id="PRO_5032515066" description="Activin types I and II receptor domain-containing protein" evidence="1">
    <location>
        <begin position="25"/>
        <end position="167"/>
    </location>
</feature>
<protein>
    <recommendedName>
        <fullName evidence="4">Activin types I and II receptor domain-containing protein</fullName>
    </recommendedName>
</protein>